<dbReference type="InterPro" id="IPR006203">
    <property type="entry name" value="GHMP_knse_ATP-bd_CS"/>
</dbReference>
<evidence type="ECO:0000256" key="2">
    <source>
        <dbReference type="ARBA" id="ARBA00022490"/>
    </source>
</evidence>
<proteinExistence type="inferred from homology"/>
<comment type="subcellular location">
    <subcellularLocation>
        <location evidence="11">Cytoplasm</location>
    </subcellularLocation>
</comment>
<dbReference type="UniPathway" id="UPA00214"/>
<keyword evidence="2 11" id="KW-0963">Cytoplasm</keyword>
<keyword evidence="7 11" id="KW-0067">ATP-binding</keyword>
<dbReference type="InterPro" id="IPR006204">
    <property type="entry name" value="GHMP_kinase_N_dom"/>
</dbReference>
<evidence type="ECO:0000256" key="8">
    <source>
        <dbReference type="ARBA" id="ARBA00022842"/>
    </source>
</evidence>
<dbReference type="HAMAP" id="MF_00246">
    <property type="entry name" value="Galactokinase"/>
    <property type="match status" value="1"/>
</dbReference>
<dbReference type="PROSITE" id="PS00106">
    <property type="entry name" value="GALACTOKINASE"/>
    <property type="match status" value="1"/>
</dbReference>
<evidence type="ECO:0000256" key="6">
    <source>
        <dbReference type="ARBA" id="ARBA00022777"/>
    </source>
</evidence>
<organism evidence="16 17">
    <name type="scientific">Haloactinopolyspora alba</name>
    <dbReference type="NCBI Taxonomy" id="648780"/>
    <lineage>
        <taxon>Bacteria</taxon>
        <taxon>Bacillati</taxon>
        <taxon>Actinomycetota</taxon>
        <taxon>Actinomycetes</taxon>
        <taxon>Jiangellales</taxon>
        <taxon>Jiangellaceae</taxon>
        <taxon>Haloactinopolyspora</taxon>
    </lineage>
</organism>
<feature type="binding site" evidence="11">
    <location>
        <position position="111"/>
    </location>
    <ligand>
        <name>Mg(2+)</name>
        <dbReference type="ChEBI" id="CHEBI:18420"/>
    </ligand>
</feature>
<dbReference type="RefSeq" id="WP_106536886.1">
    <property type="nucleotide sequence ID" value="NZ_PYGE01000005.1"/>
</dbReference>
<feature type="domain" description="GHMP kinase C-terminal" evidence="14">
    <location>
        <begin position="265"/>
        <end position="343"/>
    </location>
</feature>
<dbReference type="InterPro" id="IPR014721">
    <property type="entry name" value="Ribsml_uS5_D2-typ_fold_subgr"/>
</dbReference>
<dbReference type="Gene3D" id="3.30.230.10">
    <property type="match status" value="1"/>
</dbReference>
<keyword evidence="3 11" id="KW-0808">Transferase</keyword>
<evidence type="ECO:0000259" key="15">
    <source>
        <dbReference type="Pfam" id="PF10509"/>
    </source>
</evidence>
<dbReference type="PRINTS" id="PR00473">
    <property type="entry name" value="GALCTOKINASE"/>
</dbReference>
<dbReference type="InterPro" id="IPR013750">
    <property type="entry name" value="GHMP_kinase_C_dom"/>
</dbReference>
<feature type="site" description="Transition state stabilizer" evidence="11">
    <location>
        <position position="11"/>
    </location>
</feature>
<reference evidence="16 17" key="1">
    <citation type="submission" date="2018-03" db="EMBL/GenBank/DDBJ databases">
        <title>Genomic Encyclopedia of Archaeal and Bacterial Type Strains, Phase II (KMG-II): from individual species to whole genera.</title>
        <authorList>
            <person name="Goeker M."/>
        </authorList>
    </citation>
    <scope>NUCLEOTIDE SEQUENCE [LARGE SCALE GENOMIC DNA]</scope>
    <source>
        <strain evidence="16 17">DSM 45211</strain>
    </source>
</reference>
<protein>
    <recommendedName>
        <fullName evidence="11 12">Galactokinase</fullName>
        <ecNumber evidence="11 12">2.7.1.6</ecNumber>
    </recommendedName>
    <alternativeName>
        <fullName evidence="11">Galactose kinase</fullName>
    </alternativeName>
</protein>
<dbReference type="PROSITE" id="PS00627">
    <property type="entry name" value="GHMP_KINASES_ATP"/>
    <property type="match status" value="1"/>
</dbReference>
<evidence type="ECO:0000256" key="5">
    <source>
        <dbReference type="ARBA" id="ARBA00022741"/>
    </source>
</evidence>
<evidence type="ECO:0000256" key="10">
    <source>
        <dbReference type="ARBA" id="ARBA00023277"/>
    </source>
</evidence>
<evidence type="ECO:0000256" key="12">
    <source>
        <dbReference type="NCBIfam" id="TIGR00131"/>
    </source>
</evidence>
<dbReference type="Pfam" id="PF08544">
    <property type="entry name" value="GHMP_kinases_C"/>
    <property type="match status" value="1"/>
</dbReference>
<dbReference type="Pfam" id="PF00288">
    <property type="entry name" value="GHMP_kinases_N"/>
    <property type="match status" value="1"/>
</dbReference>
<keyword evidence="5 11" id="KW-0547">Nucleotide-binding</keyword>
<dbReference type="GO" id="GO:0000287">
    <property type="term" value="F:magnesium ion binding"/>
    <property type="evidence" value="ECO:0007669"/>
    <property type="project" value="UniProtKB-UniRule"/>
</dbReference>
<dbReference type="GO" id="GO:0004335">
    <property type="term" value="F:galactokinase activity"/>
    <property type="evidence" value="ECO:0007669"/>
    <property type="project" value="UniProtKB-UniRule"/>
</dbReference>
<feature type="binding site" evidence="11">
    <location>
        <begin position="17"/>
        <end position="20"/>
    </location>
    <ligand>
        <name>substrate</name>
    </ligand>
</feature>
<dbReference type="FunFam" id="3.30.70.890:FF:000001">
    <property type="entry name" value="Galactokinase"/>
    <property type="match status" value="1"/>
</dbReference>
<accession>A0A2P8E5D7</accession>
<feature type="domain" description="Galactokinase N-terminal" evidence="15">
    <location>
        <begin position="5"/>
        <end position="40"/>
    </location>
</feature>
<keyword evidence="9 11" id="KW-0299">Galactose metabolism</keyword>
<evidence type="ECO:0000313" key="17">
    <source>
        <dbReference type="Proteomes" id="UP000243528"/>
    </source>
</evidence>
<feature type="binding site" evidence="11">
    <location>
        <position position="143"/>
    </location>
    <ligand>
        <name>Mg(2+)</name>
        <dbReference type="ChEBI" id="CHEBI:18420"/>
    </ligand>
</feature>
<dbReference type="PANTHER" id="PTHR10457">
    <property type="entry name" value="MEVALONATE KINASE/GALACTOKINASE"/>
    <property type="match status" value="1"/>
</dbReference>
<keyword evidence="4 11" id="KW-0479">Metal-binding</keyword>
<keyword evidence="10 11" id="KW-0119">Carbohydrate metabolism</keyword>
<dbReference type="PRINTS" id="PR00959">
    <property type="entry name" value="MEVGALKINASE"/>
</dbReference>
<evidence type="ECO:0000313" key="16">
    <source>
        <dbReference type="EMBL" id="PSL04686.1"/>
    </source>
</evidence>
<dbReference type="GO" id="GO:0005524">
    <property type="term" value="F:ATP binding"/>
    <property type="evidence" value="ECO:0007669"/>
    <property type="project" value="UniProtKB-UniRule"/>
</dbReference>
<keyword evidence="17" id="KW-1185">Reference proteome</keyword>
<feature type="binding site" evidence="11">
    <location>
        <begin position="105"/>
        <end position="111"/>
    </location>
    <ligand>
        <name>ATP</name>
        <dbReference type="ChEBI" id="CHEBI:30616"/>
    </ligand>
</feature>
<comment type="caution">
    <text evidence="16">The sequence shown here is derived from an EMBL/GenBank/DDBJ whole genome shotgun (WGS) entry which is preliminary data.</text>
</comment>
<dbReference type="FunFam" id="3.30.230.10:FF:000017">
    <property type="entry name" value="Galactokinase"/>
    <property type="match status" value="1"/>
</dbReference>
<evidence type="ECO:0000256" key="7">
    <source>
        <dbReference type="ARBA" id="ARBA00022840"/>
    </source>
</evidence>
<dbReference type="Pfam" id="PF10509">
    <property type="entry name" value="GalKase_gal_bdg"/>
    <property type="match status" value="1"/>
</dbReference>
<dbReference type="AlphaFoldDB" id="A0A2P8E5D7"/>
<sequence>MNTVTGSAPGRVNLIGEHTDYNGGFALPLALPHRTRARVQPRADGVVTASSSAPGSSTVTFDRATQPGDVDGWAAYVAGVFWSLRESGHEVPGADVVVDSDVPRGAGLSSSAALECAVLVALDRVAGLGLDRTGMALIAQRAENDYVGAPTGAMDQMAAMHGGDGQVVLFDARAVSAQPIPCDLDAAGLALLIIDTRAAHSHADGEYGARRASCEEAAAQLGVSTLRALQEQQVDAVVDRLGDDVLRRRVRHILTENARVLRTVDLLRAGKVPDIAPLLTESHASMRDDYEISAPEVDVAVEAAMQAGALGARMTGGGFGGSVIALVDRERSDAVAEGARTAFERNGFTEPHTFVVVPAVGAGVQEDQ</sequence>
<evidence type="ECO:0000256" key="11">
    <source>
        <dbReference type="HAMAP-Rule" id="MF_00246"/>
    </source>
</evidence>
<evidence type="ECO:0000256" key="1">
    <source>
        <dbReference type="ARBA" id="ARBA00006566"/>
    </source>
</evidence>
<feature type="domain" description="GHMP kinase N-terminal" evidence="13">
    <location>
        <begin position="76"/>
        <end position="163"/>
    </location>
</feature>
<dbReference type="Proteomes" id="UP000243528">
    <property type="component" value="Unassembled WGS sequence"/>
</dbReference>
<evidence type="ECO:0000259" key="13">
    <source>
        <dbReference type="Pfam" id="PF00288"/>
    </source>
</evidence>
<evidence type="ECO:0000256" key="3">
    <source>
        <dbReference type="ARBA" id="ARBA00022679"/>
    </source>
</evidence>
<evidence type="ECO:0000256" key="9">
    <source>
        <dbReference type="ARBA" id="ARBA00023144"/>
    </source>
</evidence>
<dbReference type="PIRSF" id="PIRSF000530">
    <property type="entry name" value="Galactokinase"/>
    <property type="match status" value="1"/>
</dbReference>
<dbReference type="InterPro" id="IPR022963">
    <property type="entry name" value="Galactokinase_bac"/>
</dbReference>
<dbReference type="NCBIfam" id="TIGR00131">
    <property type="entry name" value="gal_kin"/>
    <property type="match status" value="1"/>
</dbReference>
<evidence type="ECO:0000256" key="4">
    <source>
        <dbReference type="ARBA" id="ARBA00022723"/>
    </source>
</evidence>
<dbReference type="SUPFAM" id="SSF54211">
    <property type="entry name" value="Ribosomal protein S5 domain 2-like"/>
    <property type="match status" value="1"/>
</dbReference>
<gene>
    <name evidence="11" type="primary">galK</name>
    <name evidence="16" type="ORF">CLV30_105152</name>
</gene>
<keyword evidence="6 11" id="KW-0418">Kinase</keyword>
<dbReference type="OrthoDB" id="250531at2"/>
<dbReference type="InterPro" id="IPR019539">
    <property type="entry name" value="GalKase_N"/>
</dbReference>
<name>A0A2P8E5D7_9ACTN</name>
<dbReference type="PANTHER" id="PTHR10457:SF7">
    <property type="entry name" value="GALACTOKINASE-RELATED"/>
    <property type="match status" value="1"/>
</dbReference>
<dbReference type="EMBL" id="PYGE01000005">
    <property type="protein sequence ID" value="PSL04686.1"/>
    <property type="molecule type" value="Genomic_DNA"/>
</dbReference>
<dbReference type="GO" id="GO:0005829">
    <property type="term" value="C:cytosol"/>
    <property type="evidence" value="ECO:0007669"/>
    <property type="project" value="TreeGrafter"/>
</dbReference>
<comment type="function">
    <text evidence="11">Catalyzes the transfer of the gamma-phosphate of ATP to D-galactose to form alpha-D-galactose-1-phosphate (Gal-1-P).</text>
</comment>
<dbReference type="EC" id="2.7.1.6" evidence="11 12"/>
<feature type="binding site" evidence="11">
    <location>
        <position position="207"/>
    </location>
    <ligand>
        <name>substrate</name>
    </ligand>
</feature>
<dbReference type="InterPro" id="IPR019741">
    <property type="entry name" value="Galactokinase_CS"/>
</dbReference>
<dbReference type="InterPro" id="IPR000705">
    <property type="entry name" value="Galactokinase"/>
</dbReference>
<dbReference type="GO" id="GO:0006012">
    <property type="term" value="P:galactose metabolic process"/>
    <property type="evidence" value="ECO:0007669"/>
    <property type="project" value="UniProtKB-UniRule"/>
</dbReference>
<dbReference type="Gene3D" id="3.30.70.890">
    <property type="entry name" value="GHMP kinase, C-terminal domain"/>
    <property type="match status" value="1"/>
</dbReference>
<feature type="active site" description="Proton acceptor" evidence="11">
    <location>
        <position position="155"/>
    </location>
</feature>
<dbReference type="InterPro" id="IPR036554">
    <property type="entry name" value="GHMP_kinase_C_sf"/>
</dbReference>
<dbReference type="SUPFAM" id="SSF55060">
    <property type="entry name" value="GHMP Kinase, C-terminal domain"/>
    <property type="match status" value="1"/>
</dbReference>
<comment type="catalytic activity">
    <reaction evidence="11">
        <text>alpha-D-galactose + ATP = alpha-D-galactose 1-phosphate + ADP + H(+)</text>
        <dbReference type="Rhea" id="RHEA:13553"/>
        <dbReference type="ChEBI" id="CHEBI:15378"/>
        <dbReference type="ChEBI" id="CHEBI:28061"/>
        <dbReference type="ChEBI" id="CHEBI:30616"/>
        <dbReference type="ChEBI" id="CHEBI:58336"/>
        <dbReference type="ChEBI" id="CHEBI:456216"/>
        <dbReference type="EC" id="2.7.1.6"/>
    </reaction>
</comment>
<dbReference type="InterPro" id="IPR006206">
    <property type="entry name" value="Mevalonate/galactokinase"/>
</dbReference>
<dbReference type="InterPro" id="IPR020568">
    <property type="entry name" value="Ribosomal_Su5_D2-typ_SF"/>
</dbReference>
<comment type="similarity">
    <text evidence="1 11">Belongs to the GHMP kinase family. GalK subfamily.</text>
</comment>
<keyword evidence="8 11" id="KW-0460">Magnesium</keyword>
<feature type="binding site" evidence="11">
    <location>
        <position position="51"/>
    </location>
    <ligand>
        <name>ATP</name>
        <dbReference type="ChEBI" id="CHEBI:30616"/>
    </ligand>
</feature>
<evidence type="ECO:0000259" key="14">
    <source>
        <dbReference type="Pfam" id="PF08544"/>
    </source>
</evidence>
<comment type="pathway">
    <text evidence="11">Carbohydrate metabolism; galactose metabolism.</text>
</comment>